<proteinExistence type="predicted"/>
<feature type="compositionally biased region" description="Basic and acidic residues" evidence="1">
    <location>
        <begin position="164"/>
        <end position="173"/>
    </location>
</feature>
<feature type="transmembrane region" description="Helical" evidence="2">
    <location>
        <begin position="110"/>
        <end position="130"/>
    </location>
</feature>
<evidence type="ECO:0000256" key="1">
    <source>
        <dbReference type="SAM" id="MobiDB-lite"/>
    </source>
</evidence>
<keyword evidence="2" id="KW-1133">Transmembrane helix</keyword>
<protein>
    <recommendedName>
        <fullName evidence="5">DUF2231 domain-containing protein</fullName>
    </recommendedName>
</protein>
<dbReference type="AlphaFoldDB" id="A0A2M7G0Z1"/>
<evidence type="ECO:0000256" key="2">
    <source>
        <dbReference type="SAM" id="Phobius"/>
    </source>
</evidence>
<comment type="caution">
    <text evidence="3">The sequence shown here is derived from an EMBL/GenBank/DDBJ whole genome shotgun (WGS) entry which is preliminary data.</text>
</comment>
<name>A0A2M7G0Z1_9BACT</name>
<feature type="compositionally biased region" description="Polar residues" evidence="1">
    <location>
        <begin position="148"/>
        <end position="160"/>
    </location>
</feature>
<evidence type="ECO:0000313" key="3">
    <source>
        <dbReference type="EMBL" id="PIW15375.1"/>
    </source>
</evidence>
<evidence type="ECO:0000313" key="4">
    <source>
        <dbReference type="Proteomes" id="UP000231019"/>
    </source>
</evidence>
<dbReference type="EMBL" id="PFFQ01000053">
    <property type="protein sequence ID" value="PIW15375.1"/>
    <property type="molecule type" value="Genomic_DNA"/>
</dbReference>
<feature type="transmembrane region" description="Helical" evidence="2">
    <location>
        <begin position="39"/>
        <end position="56"/>
    </location>
</feature>
<keyword evidence="2" id="KW-0812">Transmembrane</keyword>
<feature type="transmembrane region" description="Helical" evidence="2">
    <location>
        <begin position="6"/>
        <end position="27"/>
    </location>
</feature>
<gene>
    <name evidence="3" type="ORF">COW36_18335</name>
</gene>
<sequence>MSEAQIHLLLNHVPIMGSLIATAILAWGMIRKNEEIIRVSLYLLIGSALAALPVYFSGEGAEEAVEHLPGVVESLIEDHEHLAKVAIFLMEGLGLGAAVALYFSFRKQVLPLAIAAGLLVVGLVNAGVLAQTAHLGGMIRHTEIRQATGHNTGTVQTGGAETQKGNKDNGSDD</sequence>
<accession>A0A2M7G0Z1</accession>
<dbReference type="Proteomes" id="UP000231019">
    <property type="component" value="Unassembled WGS sequence"/>
</dbReference>
<feature type="region of interest" description="Disordered" evidence="1">
    <location>
        <begin position="148"/>
        <end position="173"/>
    </location>
</feature>
<keyword evidence="2" id="KW-0472">Membrane</keyword>
<reference evidence="3 4" key="1">
    <citation type="submission" date="2017-09" db="EMBL/GenBank/DDBJ databases">
        <title>Depth-based differentiation of microbial function through sediment-hosted aquifers and enrichment of novel symbionts in the deep terrestrial subsurface.</title>
        <authorList>
            <person name="Probst A.J."/>
            <person name="Ladd B."/>
            <person name="Jarett J.K."/>
            <person name="Geller-Mcgrath D.E."/>
            <person name="Sieber C.M."/>
            <person name="Emerson J.B."/>
            <person name="Anantharaman K."/>
            <person name="Thomas B.C."/>
            <person name="Malmstrom R."/>
            <person name="Stieglmeier M."/>
            <person name="Klingl A."/>
            <person name="Woyke T."/>
            <person name="Ryan C.M."/>
            <person name="Banfield J.F."/>
        </authorList>
    </citation>
    <scope>NUCLEOTIDE SEQUENCE [LARGE SCALE GENOMIC DNA]</scope>
    <source>
        <strain evidence="3">CG17_big_fil_post_rev_8_21_14_2_50_48_46</strain>
    </source>
</reference>
<feature type="transmembrane region" description="Helical" evidence="2">
    <location>
        <begin position="82"/>
        <end position="103"/>
    </location>
</feature>
<evidence type="ECO:0008006" key="5">
    <source>
        <dbReference type="Google" id="ProtNLM"/>
    </source>
</evidence>
<organism evidence="3 4">
    <name type="scientific">bacterium (Candidatus Blackallbacteria) CG17_big_fil_post_rev_8_21_14_2_50_48_46</name>
    <dbReference type="NCBI Taxonomy" id="2014261"/>
    <lineage>
        <taxon>Bacteria</taxon>
        <taxon>Candidatus Blackallbacteria</taxon>
    </lineage>
</organism>